<dbReference type="Pfam" id="PF01546">
    <property type="entry name" value="Peptidase_M20"/>
    <property type="match status" value="1"/>
</dbReference>
<dbReference type="RefSeq" id="WP_039068468.1">
    <property type="nucleotide sequence ID" value="NZ_CP068712.1"/>
</dbReference>
<evidence type="ECO:0000256" key="3">
    <source>
        <dbReference type="PIRSR" id="PIRSR001235-1"/>
    </source>
</evidence>
<comment type="cofactor">
    <cofactor evidence="3">
        <name>Zn(2+)</name>
        <dbReference type="ChEBI" id="CHEBI:29105"/>
    </cofactor>
    <text evidence="3">Binds 2 Zn(2+) ions per subunit.</text>
</comment>
<feature type="binding site" evidence="4">
    <location>
        <position position="288"/>
    </location>
    <ligand>
        <name>allantoate</name>
        <dbReference type="ChEBI" id="CHEBI:17536"/>
    </ligand>
</feature>
<dbReference type="PANTHER" id="PTHR32494">
    <property type="entry name" value="ALLANTOATE DEIMINASE-RELATED"/>
    <property type="match status" value="1"/>
</dbReference>
<feature type="binding site" evidence="3">
    <location>
        <position position="79"/>
    </location>
    <ligand>
        <name>Zn(2+)</name>
        <dbReference type="ChEBI" id="CHEBI:29105"/>
        <label>1</label>
    </ligand>
</feature>
<dbReference type="Proteomes" id="UP000286317">
    <property type="component" value="Unassembled WGS sequence"/>
</dbReference>
<keyword evidence="3" id="KW-0862">Zinc</keyword>
<feature type="binding site" evidence="3">
    <location>
        <position position="90"/>
    </location>
    <ligand>
        <name>Zn(2+)</name>
        <dbReference type="ChEBI" id="CHEBI:29105"/>
        <label>2</label>
    </ligand>
</feature>
<reference evidence="6 7" key="1">
    <citation type="journal article" date="2016" name="Front. Microbiol.">
        <title>Comprehensive Phylogenetic Analysis of Bovine Non-aureus Staphylococci Species Based on Whole-Genome Sequencing.</title>
        <authorList>
            <person name="Naushad S."/>
            <person name="Barkema H.W."/>
            <person name="Luby C."/>
            <person name="Condas L.A."/>
            <person name="Nobrega D.B."/>
            <person name="Carson D.A."/>
            <person name="De Buck J."/>
        </authorList>
    </citation>
    <scope>NUCLEOTIDE SEQUENCE [LARGE SCALE GENOMIC DNA]</scope>
    <source>
        <strain evidence="6 7">SNUC 4554</strain>
    </source>
</reference>
<dbReference type="AlphaFoldDB" id="A0A418IJ23"/>
<keyword evidence="3" id="KW-0479">Metal-binding</keyword>
<dbReference type="OrthoDB" id="9808195at2"/>
<feature type="binding site" evidence="4">
    <location>
        <position position="275"/>
    </location>
    <ligand>
        <name>allantoate</name>
        <dbReference type="ChEBI" id="CHEBI:17536"/>
    </ligand>
</feature>
<keyword evidence="2 6" id="KW-0378">Hydrolase</keyword>
<evidence type="ECO:0000256" key="2">
    <source>
        <dbReference type="ARBA" id="ARBA00022801"/>
    </source>
</evidence>
<feature type="binding site" evidence="3">
    <location>
        <position position="382"/>
    </location>
    <ligand>
        <name>Zn(2+)</name>
        <dbReference type="ChEBI" id="CHEBI:29105"/>
        <label>2</label>
    </ligand>
</feature>
<evidence type="ECO:0000313" key="7">
    <source>
        <dbReference type="Proteomes" id="UP000286317"/>
    </source>
</evidence>
<comment type="similarity">
    <text evidence="1">Belongs to the peptidase M20 family.</text>
</comment>
<evidence type="ECO:0000256" key="1">
    <source>
        <dbReference type="ARBA" id="ARBA00006153"/>
    </source>
</evidence>
<name>A0A418IJ23_9STAP</name>
<evidence type="ECO:0000313" key="6">
    <source>
        <dbReference type="EMBL" id="RIN03001.1"/>
    </source>
</evidence>
<gene>
    <name evidence="6" type="ORF">BU112_00740</name>
</gene>
<evidence type="ECO:0000259" key="5">
    <source>
        <dbReference type="Pfam" id="PF07687"/>
    </source>
</evidence>
<dbReference type="CDD" id="cd03884">
    <property type="entry name" value="M20_bAS"/>
    <property type="match status" value="1"/>
</dbReference>
<dbReference type="InterPro" id="IPR010158">
    <property type="entry name" value="Amidase_Cbmase"/>
</dbReference>
<comment type="caution">
    <text evidence="6">The sequence shown here is derived from an EMBL/GenBank/DDBJ whole genome shotgun (WGS) entry which is preliminary data.</text>
</comment>
<dbReference type="PANTHER" id="PTHR32494:SF5">
    <property type="entry name" value="ALLANTOATE AMIDOHYDROLASE"/>
    <property type="match status" value="1"/>
</dbReference>
<organism evidence="6 7">
    <name type="scientific">Staphylococcus shinii</name>
    <dbReference type="NCBI Taxonomy" id="2912228"/>
    <lineage>
        <taxon>Bacteria</taxon>
        <taxon>Bacillati</taxon>
        <taxon>Bacillota</taxon>
        <taxon>Bacilli</taxon>
        <taxon>Bacillales</taxon>
        <taxon>Staphylococcaceae</taxon>
        <taxon>Staphylococcus</taxon>
    </lineage>
</organism>
<feature type="binding site" evidence="3">
    <location>
        <position position="189"/>
    </location>
    <ligand>
        <name>Zn(2+)</name>
        <dbReference type="ChEBI" id="CHEBI:29105"/>
        <label>1</label>
    </ligand>
</feature>
<feature type="domain" description="Peptidase M20 dimerisation" evidence="5">
    <location>
        <begin position="215"/>
        <end position="309"/>
    </location>
</feature>
<accession>A0A418IJ23</accession>
<dbReference type="GO" id="GO:0016813">
    <property type="term" value="F:hydrolase activity, acting on carbon-nitrogen (but not peptide) bonds, in linear amidines"/>
    <property type="evidence" value="ECO:0007669"/>
    <property type="project" value="InterPro"/>
</dbReference>
<dbReference type="NCBIfam" id="TIGR01879">
    <property type="entry name" value="hydantase"/>
    <property type="match status" value="1"/>
</dbReference>
<dbReference type="EMBL" id="QXUF01000003">
    <property type="protein sequence ID" value="RIN03001.1"/>
    <property type="molecule type" value="Genomic_DNA"/>
</dbReference>
<dbReference type="InterPro" id="IPR002933">
    <property type="entry name" value="Peptidase_M20"/>
</dbReference>
<keyword evidence="7" id="KW-1185">Reference proteome</keyword>
<dbReference type="PIRSF" id="PIRSF001235">
    <property type="entry name" value="Amidase_carbamoylase"/>
    <property type="match status" value="1"/>
</dbReference>
<dbReference type="Gene3D" id="3.30.70.360">
    <property type="match status" value="1"/>
</dbReference>
<proteinExistence type="inferred from homology"/>
<dbReference type="Pfam" id="PF07687">
    <property type="entry name" value="M20_dimer"/>
    <property type="match status" value="1"/>
</dbReference>
<dbReference type="InterPro" id="IPR011650">
    <property type="entry name" value="Peptidase_M20_dimer"/>
</dbReference>
<dbReference type="NCBIfam" id="NF006771">
    <property type="entry name" value="PRK09290.1-5"/>
    <property type="match status" value="1"/>
</dbReference>
<feature type="binding site" evidence="4">
    <location>
        <position position="214"/>
    </location>
    <ligand>
        <name>allantoate</name>
        <dbReference type="ChEBI" id="CHEBI:17536"/>
    </ligand>
</feature>
<dbReference type="SUPFAM" id="SSF53187">
    <property type="entry name" value="Zn-dependent exopeptidases"/>
    <property type="match status" value="1"/>
</dbReference>
<dbReference type="Gene3D" id="3.40.630.10">
    <property type="entry name" value="Zn peptidases"/>
    <property type="match status" value="1"/>
</dbReference>
<sequence length="416" mass="46380">MNLQNVLDNFQTFNNFARNERNGGINRIAFTHPERLAALKFSMLCQKAGLDVYFDFFGNVIARREGKDPSLKPVVLGSHIDTVKDGGQYDGLLGVLAALEVIEHLNAHQIETDHPIIVIAFACEESTRFNEATLGSKYLTGKMTKNDMKHIKDNEGNILYDVVEPLSQDMHGKAALFERNQIKAFLELHIEQGPILEKNDKDIGIVTDIAAPHRFKLSIQGVTSHSGSTPMPMRIDALTASSEIILSIESIGQAYHDQGIVTTVGYANVYPNTMNAIPGEVTLLIDIRGKDLAVREQVVTEIQQQIQTITQKRKTVYHLEDLGQDDPRSFNHKMAQITEQSCLQSDYSFRYMYSGAGHDAMNFAPICPTSMIFIPCKKGISHSPEESVTEQQIAKGIQVYIDTTIELAKLETILED</sequence>
<dbReference type="GO" id="GO:0046872">
    <property type="term" value="F:metal ion binding"/>
    <property type="evidence" value="ECO:0007669"/>
    <property type="project" value="UniProtKB-KW"/>
</dbReference>
<dbReference type="SUPFAM" id="SSF55031">
    <property type="entry name" value="Bacterial exopeptidase dimerisation domain"/>
    <property type="match status" value="1"/>
</dbReference>
<feature type="binding site" evidence="3">
    <location>
        <position position="125"/>
    </location>
    <ligand>
        <name>Zn(2+)</name>
        <dbReference type="ChEBI" id="CHEBI:29105"/>
        <label>2</label>
    </ligand>
</feature>
<evidence type="ECO:0000256" key="4">
    <source>
        <dbReference type="PIRSR" id="PIRSR001235-2"/>
    </source>
</evidence>
<protein>
    <submittedName>
        <fullName evidence="6">Zn-dependent hydrolase</fullName>
    </submittedName>
</protein>
<dbReference type="InterPro" id="IPR036264">
    <property type="entry name" value="Bact_exopeptidase_dim_dom"/>
</dbReference>
<feature type="binding site" evidence="3">
    <location>
        <position position="90"/>
    </location>
    <ligand>
        <name>Zn(2+)</name>
        <dbReference type="ChEBI" id="CHEBI:29105"/>
        <label>1</label>
    </ligand>
</feature>